<evidence type="ECO:0000313" key="1">
    <source>
        <dbReference type="EMBL" id="EUA33518.1"/>
    </source>
</evidence>
<comment type="caution">
    <text evidence="1">The sequence shown here is derived from an EMBL/GenBank/DDBJ whole genome shotgun (WGS) entry which is preliminary data.</text>
</comment>
<gene>
    <name evidence="1" type="ORF">I553_7930</name>
</gene>
<organism evidence="1">
    <name type="scientific">Mycobacterium xenopi 4042</name>
    <dbReference type="NCBI Taxonomy" id="1299334"/>
    <lineage>
        <taxon>Bacteria</taxon>
        <taxon>Bacillati</taxon>
        <taxon>Actinomycetota</taxon>
        <taxon>Actinomycetes</taxon>
        <taxon>Mycobacteriales</taxon>
        <taxon>Mycobacteriaceae</taxon>
        <taxon>Mycobacterium</taxon>
    </lineage>
</organism>
<protein>
    <submittedName>
        <fullName evidence="1">AMP-binding enzyme family protein</fullName>
    </submittedName>
</protein>
<dbReference type="SUPFAM" id="SSF56801">
    <property type="entry name" value="Acetyl-CoA synthetase-like"/>
    <property type="match status" value="1"/>
</dbReference>
<dbReference type="Gene3D" id="3.40.50.980">
    <property type="match status" value="1"/>
</dbReference>
<sequence>MTQLLASLDTHLPAGVWSHCHSLAFDVSVWEIFGALLRGGRLVVIPESVARSPQDLHGVLASERVVCSPKHRPRWRCSRLRGWSRSRWWWPGRRARLRWWIGGRRGG</sequence>
<dbReference type="PATRIC" id="fig|1299334.3.peg.5305"/>
<dbReference type="AlphaFoldDB" id="X8AR49"/>
<reference evidence="1" key="1">
    <citation type="submission" date="2014-01" db="EMBL/GenBank/DDBJ databases">
        <authorList>
            <person name="Brown-Elliot B."/>
            <person name="Wallace R."/>
            <person name="Lenaerts A."/>
            <person name="Ordway D."/>
            <person name="DeGroote M.A."/>
            <person name="Parker T."/>
            <person name="Sizemore C."/>
            <person name="Tallon L.J."/>
            <person name="Sadzewicz L.K."/>
            <person name="Sengamalay N."/>
            <person name="Fraser C.M."/>
            <person name="Hine E."/>
            <person name="Shefchek K.A."/>
            <person name="Das S.P."/>
            <person name="Tettelin H."/>
        </authorList>
    </citation>
    <scope>NUCLEOTIDE SEQUENCE [LARGE SCALE GENOMIC DNA]</scope>
    <source>
        <strain evidence="1">4042</strain>
    </source>
</reference>
<accession>X8AR49</accession>
<name>X8AR49_MYCXE</name>
<dbReference type="EMBL" id="JAOB01000047">
    <property type="protein sequence ID" value="EUA33518.1"/>
    <property type="molecule type" value="Genomic_DNA"/>
</dbReference>
<proteinExistence type="predicted"/>